<evidence type="ECO:0000256" key="7">
    <source>
        <dbReference type="ARBA" id="ARBA00025100"/>
    </source>
</evidence>
<evidence type="ECO:0000256" key="6">
    <source>
        <dbReference type="ARBA" id="ARBA00023294"/>
    </source>
</evidence>
<proteinExistence type="inferred from homology"/>
<feature type="transmembrane region" description="Helical" evidence="9">
    <location>
        <begin position="244"/>
        <end position="264"/>
    </location>
</feature>
<dbReference type="InterPro" id="IPR004776">
    <property type="entry name" value="Mem_transp_PIN-like"/>
</dbReference>
<comment type="similarity">
    <text evidence="8">Belongs to the auxin efflux carrier (TC 2.A.69.2) family.</text>
</comment>
<dbReference type="EMBL" id="KZ305031">
    <property type="protein sequence ID" value="PIA48429.1"/>
    <property type="molecule type" value="Genomic_DNA"/>
</dbReference>
<dbReference type="InParanoid" id="A0A2G5DY19"/>
<keyword evidence="4 9" id="KW-1133">Transmembrane helix</keyword>
<feature type="transmembrane region" description="Helical" evidence="9">
    <location>
        <begin position="72"/>
        <end position="94"/>
    </location>
</feature>
<dbReference type="FunCoup" id="A0A2G5DY19">
    <property type="interactions" value="122"/>
</dbReference>
<evidence type="ECO:0000256" key="9">
    <source>
        <dbReference type="SAM" id="Phobius"/>
    </source>
</evidence>
<dbReference type="Proteomes" id="UP000230069">
    <property type="component" value="Unassembled WGS sequence"/>
</dbReference>
<protein>
    <recommendedName>
        <fullName evidence="12">Auxin efflux carrier component</fullName>
    </recommendedName>
</protein>
<accession>A0A2G5DY19</accession>
<dbReference type="OrthoDB" id="191139at2759"/>
<evidence type="ECO:0000256" key="1">
    <source>
        <dbReference type="ARBA" id="ARBA00004477"/>
    </source>
</evidence>
<evidence type="ECO:0000256" key="8">
    <source>
        <dbReference type="ARBA" id="ARBA00025752"/>
    </source>
</evidence>
<dbReference type="AlphaFoldDB" id="A0A2G5DY19"/>
<sequence length="434" mass="48242">MGFLDLFVISSIPVLEVLLVTAIGSFLAIDQVNLLGEDARNHFNTVVFYVFSPTFIETNLAKTITFDSMIKLWFMPLNVLVTFIIGSAFGWIVIKISRPASHLKGLILGCCAAVCKEKGSAFGDPDRCRTYGIAYASLSMAISIIYLWTYVYHILRVYSTEEEKEVEVDVSINETKYSAESSKRFPDNIKEALLQSKTFSTSEEFQYQVALPGGRSEEHIQLSQFVKFKQHLMMLEEKLNLKKLFAPSTIGAIVGFVVGAVSQIRDLLIGEGAHLRAIQDSASLLSDAAIPVTTLIMGANLVKGLKGPRIQKSLVIGIIVVRYVLLPMSGILIVKAAIRFGLIHSDPLYQFVLLLQYAVPPAMAIGTVIHYIYYKHVNLVDVLIFRWAFHVIAGTMTQLFGKGESECSVIMLWTYALASVALTLWSTLFMWLVS</sequence>
<feature type="transmembrane region" description="Helical" evidence="9">
    <location>
        <begin position="412"/>
        <end position="433"/>
    </location>
</feature>
<keyword evidence="2" id="KW-0813">Transport</keyword>
<dbReference type="PANTHER" id="PTHR31651:SF33">
    <property type="entry name" value="PROTEIN PIN-LIKES 1"/>
    <property type="match status" value="1"/>
</dbReference>
<feature type="transmembrane region" description="Helical" evidence="9">
    <location>
        <begin position="354"/>
        <end position="373"/>
    </location>
</feature>
<comment type="function">
    <text evidence="7">Involved in cellular auxin homeostasis by regulating auxin metabolism. Regulates intracellular auxin accumulation at the endoplasmic reticulum and thus auxin availability for nuclear auxin signaling.</text>
</comment>
<reference evidence="10 11" key="1">
    <citation type="submission" date="2017-09" db="EMBL/GenBank/DDBJ databases">
        <title>WGS assembly of Aquilegia coerulea Goldsmith.</title>
        <authorList>
            <person name="Hodges S."/>
            <person name="Kramer E."/>
            <person name="Nordborg M."/>
            <person name="Tomkins J."/>
            <person name="Borevitz J."/>
            <person name="Derieg N."/>
            <person name="Yan J."/>
            <person name="Mihaltcheva S."/>
            <person name="Hayes R.D."/>
            <person name="Rokhsar D."/>
        </authorList>
    </citation>
    <scope>NUCLEOTIDE SEQUENCE [LARGE SCALE GENOMIC DNA]</scope>
    <source>
        <strain evidence="11">cv. Goldsmith</strain>
    </source>
</reference>
<dbReference type="GO" id="GO:0005789">
    <property type="term" value="C:endoplasmic reticulum membrane"/>
    <property type="evidence" value="ECO:0007669"/>
    <property type="project" value="UniProtKB-SubCell"/>
</dbReference>
<comment type="subcellular location">
    <subcellularLocation>
        <location evidence="1">Endoplasmic reticulum membrane</location>
        <topology evidence="1">Multi-pass membrane protein</topology>
    </subcellularLocation>
</comment>
<evidence type="ECO:0000313" key="11">
    <source>
        <dbReference type="Proteomes" id="UP000230069"/>
    </source>
</evidence>
<organism evidence="10 11">
    <name type="scientific">Aquilegia coerulea</name>
    <name type="common">Rocky mountain columbine</name>
    <dbReference type="NCBI Taxonomy" id="218851"/>
    <lineage>
        <taxon>Eukaryota</taxon>
        <taxon>Viridiplantae</taxon>
        <taxon>Streptophyta</taxon>
        <taxon>Embryophyta</taxon>
        <taxon>Tracheophyta</taxon>
        <taxon>Spermatophyta</taxon>
        <taxon>Magnoliopsida</taxon>
        <taxon>Ranunculales</taxon>
        <taxon>Ranunculaceae</taxon>
        <taxon>Thalictroideae</taxon>
        <taxon>Aquilegia</taxon>
    </lineage>
</organism>
<keyword evidence="5 9" id="KW-0472">Membrane</keyword>
<evidence type="ECO:0000256" key="2">
    <source>
        <dbReference type="ARBA" id="ARBA00022448"/>
    </source>
</evidence>
<dbReference type="InterPro" id="IPR045033">
    <property type="entry name" value="PILS1/3/4/5/7"/>
</dbReference>
<feature type="transmembrane region" description="Helical" evidence="9">
    <location>
        <begin position="314"/>
        <end position="334"/>
    </location>
</feature>
<evidence type="ECO:0000256" key="5">
    <source>
        <dbReference type="ARBA" id="ARBA00023136"/>
    </source>
</evidence>
<name>A0A2G5DY19_AQUCA</name>
<evidence type="ECO:0000313" key="10">
    <source>
        <dbReference type="EMBL" id="PIA48429.1"/>
    </source>
</evidence>
<dbReference type="Pfam" id="PF03547">
    <property type="entry name" value="Mem_trans"/>
    <property type="match status" value="1"/>
</dbReference>
<keyword evidence="6" id="KW-0927">Auxin signaling pathway</keyword>
<evidence type="ECO:0000256" key="4">
    <source>
        <dbReference type="ARBA" id="ARBA00022989"/>
    </source>
</evidence>
<dbReference type="PANTHER" id="PTHR31651">
    <property type="match status" value="1"/>
</dbReference>
<dbReference type="GO" id="GO:0009734">
    <property type="term" value="P:auxin-activated signaling pathway"/>
    <property type="evidence" value="ECO:0007669"/>
    <property type="project" value="UniProtKB-KW"/>
</dbReference>
<keyword evidence="11" id="KW-1185">Reference proteome</keyword>
<feature type="transmembrane region" description="Helical" evidence="9">
    <location>
        <begin position="6"/>
        <end position="29"/>
    </location>
</feature>
<evidence type="ECO:0008006" key="12">
    <source>
        <dbReference type="Google" id="ProtNLM"/>
    </source>
</evidence>
<dbReference type="GO" id="GO:0080162">
    <property type="term" value="P:endoplasmic reticulum to cytosol auxin transport"/>
    <property type="evidence" value="ECO:0007669"/>
    <property type="project" value="InterPro"/>
</dbReference>
<evidence type="ECO:0000256" key="3">
    <source>
        <dbReference type="ARBA" id="ARBA00022692"/>
    </source>
</evidence>
<feature type="transmembrane region" description="Helical" evidence="9">
    <location>
        <begin position="133"/>
        <end position="155"/>
    </location>
</feature>
<keyword evidence="3 9" id="KW-0812">Transmembrane</keyword>
<feature type="transmembrane region" description="Helical" evidence="9">
    <location>
        <begin position="380"/>
        <end position="400"/>
    </location>
</feature>
<gene>
    <name evidence="10" type="ORF">AQUCO_01400786v1</name>
</gene>